<dbReference type="InterPro" id="IPR000008">
    <property type="entry name" value="C2_dom"/>
</dbReference>
<feature type="compositionally biased region" description="Polar residues" evidence="2">
    <location>
        <begin position="527"/>
        <end position="536"/>
    </location>
</feature>
<accession>A0A498L9U4</accession>
<keyword evidence="3" id="KW-0472">Membrane</keyword>
<reference evidence="5 6" key="1">
    <citation type="submission" date="2018-03" db="EMBL/GenBank/DDBJ databases">
        <title>Draft genome sequence of Rohu Carp (Labeo rohita).</title>
        <authorList>
            <person name="Das P."/>
            <person name="Kushwaha B."/>
            <person name="Joshi C.G."/>
            <person name="Kumar D."/>
            <person name="Nagpure N.S."/>
            <person name="Sahoo L."/>
            <person name="Das S.P."/>
            <person name="Bit A."/>
            <person name="Patnaik S."/>
            <person name="Meher P.K."/>
            <person name="Jayasankar P."/>
            <person name="Koringa P.G."/>
            <person name="Patel N.V."/>
            <person name="Hinsu A.T."/>
            <person name="Kumar R."/>
            <person name="Pandey M."/>
            <person name="Agarwal S."/>
            <person name="Srivastava S."/>
            <person name="Singh M."/>
            <person name="Iquebal M.A."/>
            <person name="Jaiswal S."/>
            <person name="Angadi U.B."/>
            <person name="Kumar N."/>
            <person name="Raza M."/>
            <person name="Shah T.M."/>
            <person name="Rai A."/>
            <person name="Jena J.K."/>
        </authorList>
    </citation>
    <scope>NUCLEOTIDE SEQUENCE [LARGE SCALE GENOMIC DNA]</scope>
    <source>
        <strain evidence="5">DASCIFA01</strain>
        <tissue evidence="5">Testis</tissue>
    </source>
</reference>
<evidence type="ECO:0000313" key="6">
    <source>
        <dbReference type="Proteomes" id="UP000290572"/>
    </source>
</evidence>
<feature type="domain" description="C2" evidence="4">
    <location>
        <begin position="800"/>
        <end position="935"/>
    </location>
</feature>
<organism evidence="5 6">
    <name type="scientific">Labeo rohita</name>
    <name type="common">Indian major carp</name>
    <name type="synonym">Cyprinus rohita</name>
    <dbReference type="NCBI Taxonomy" id="84645"/>
    <lineage>
        <taxon>Eukaryota</taxon>
        <taxon>Metazoa</taxon>
        <taxon>Chordata</taxon>
        <taxon>Craniata</taxon>
        <taxon>Vertebrata</taxon>
        <taxon>Euteleostomi</taxon>
        <taxon>Actinopterygii</taxon>
        <taxon>Neopterygii</taxon>
        <taxon>Teleostei</taxon>
        <taxon>Ostariophysi</taxon>
        <taxon>Cypriniformes</taxon>
        <taxon>Cyprinidae</taxon>
        <taxon>Labeoninae</taxon>
        <taxon>Labeonini</taxon>
        <taxon>Labeo</taxon>
    </lineage>
</organism>
<dbReference type="Pfam" id="PF09808">
    <property type="entry name" value="SNAPC1"/>
    <property type="match status" value="1"/>
</dbReference>
<evidence type="ECO:0000313" key="5">
    <source>
        <dbReference type="EMBL" id="RXN05002.1"/>
    </source>
</evidence>
<dbReference type="SUPFAM" id="SSF49562">
    <property type="entry name" value="C2 domain (Calcium/lipid-binding domain, CaLB)"/>
    <property type="match status" value="2"/>
</dbReference>
<feature type="domain" description="C2" evidence="4">
    <location>
        <begin position="647"/>
        <end position="766"/>
    </location>
</feature>
<dbReference type="GO" id="GO:0005543">
    <property type="term" value="F:phospholipid binding"/>
    <property type="evidence" value="ECO:0007669"/>
    <property type="project" value="TreeGrafter"/>
</dbReference>
<evidence type="ECO:0000259" key="4">
    <source>
        <dbReference type="PROSITE" id="PS50004"/>
    </source>
</evidence>
<keyword evidence="3" id="KW-1133">Transmembrane helix</keyword>
<sequence length="940" mass="105693">MDFSSIFHGKPELNERRRFARLILSVVSPYFLPPYTFQIRVGGLYLLYGLFNTQLATPREKIRIALKDWNDVTQFQKDAVNAQHYDVVYVFRKLLSDKAFYFTAMPTPLNFRIKREDGKRRKICEEFVDPPSRPQELVTTDVLEEIANIHEHYEGLKKATFTEPDPNLDIVQQNLVPKLNSTILTYCNWQINHTKSEQQDAGEGPSNQEASKSRRHRQTELVSEAAPDISQKVSSKKKRFPSLKTRTQLRFKTQVTPEAVGFLSAVGIFVVLLAILFLFINKKLCFARVGGLPCLEQYSRRKRRDRAGIHQGLAVVTNILKSDGMADVPQEGISAFSSWLTQISDAFSNGFRRLGQNEAVDSEVSVKDESSGVEQSLRVVHGSGVDPQKMLPLRGQGSMGYRFDYAPSVERLTPISEEADELESRRSLLASRCSDAVNSYGDDGEISSSSESDDELAKHFEISVSRSQSFRSSVTDLNTQNAPGQHHKFKRLLSDQEEGSTEPSDCEECSSVAMEKRLSDHLEAERSSVQSFQDPLTSRRRVRSEPRDPLSQSPLPEGQTLTDPLSLMAEQISVGSQDTGDGLEALPRDEGSRLSSVGRQTPQRSLAVDNQGYDNSEATDSISTWSSEHEQSPSHPLSTSPRGHISKCGDLIVALDYRAETHRLLVTVIMAQGIPDKARSGMDSWQVHVVLLPGKRQRHKTTVQKGSMPRFEETFRFSHLEPGDLGSSALRFRLYALGKMNKDRMMGEAMYRLSRMTHTGRFQVTLVLEPRINLKTVDSQVSFSAQSDSASSSHSVSHGGNPELLLGLSYNATTGRLSVEIIKGSHFRNFALNRPPDTFGKLTLLNSMGQEISRCKTSIRRSQPNPVFKETFVFQVALFQLSDVTLMVSIYNRRNMKRKEMIGWVALGQNSSGEEELLHWQDMKESGNQQVCRWHTLLEA</sequence>
<evidence type="ECO:0000256" key="1">
    <source>
        <dbReference type="ARBA" id="ARBA00006996"/>
    </source>
</evidence>
<keyword evidence="3" id="KW-0812">Transmembrane</keyword>
<dbReference type="FunFam" id="2.60.40.150:FF:000062">
    <property type="entry name" value="synaptotagmin-14 isoform X1"/>
    <property type="match status" value="1"/>
</dbReference>
<dbReference type="InterPro" id="IPR043541">
    <property type="entry name" value="SYT14/14L/16"/>
</dbReference>
<dbReference type="Pfam" id="PF00168">
    <property type="entry name" value="C2"/>
    <property type="match status" value="2"/>
</dbReference>
<feature type="compositionally biased region" description="Polar residues" evidence="2">
    <location>
        <begin position="612"/>
        <end position="626"/>
    </location>
</feature>
<dbReference type="CDD" id="cd08389">
    <property type="entry name" value="C2A_Synaptotagmin-14_16"/>
    <property type="match status" value="1"/>
</dbReference>
<dbReference type="InterPro" id="IPR019188">
    <property type="entry name" value="SNAPC1"/>
</dbReference>
<feature type="region of interest" description="Disordered" evidence="2">
    <location>
        <begin position="520"/>
        <end position="561"/>
    </location>
</feature>
<feature type="region of interest" description="Disordered" evidence="2">
    <location>
        <begin position="195"/>
        <end position="241"/>
    </location>
</feature>
<feature type="region of interest" description="Disordered" evidence="2">
    <location>
        <begin position="576"/>
        <end position="643"/>
    </location>
</feature>
<evidence type="ECO:0000256" key="2">
    <source>
        <dbReference type="SAM" id="MobiDB-lite"/>
    </source>
</evidence>
<dbReference type="PANTHER" id="PTHR46129">
    <property type="entry name" value="SYNAPTOTAGMIN 14, ISOFORM D"/>
    <property type="match status" value="1"/>
</dbReference>
<feature type="compositionally biased region" description="Polar residues" evidence="2">
    <location>
        <begin position="550"/>
        <end position="561"/>
    </location>
</feature>
<keyword evidence="6" id="KW-1185">Reference proteome</keyword>
<dbReference type="Proteomes" id="UP000290572">
    <property type="component" value="Unassembled WGS sequence"/>
</dbReference>
<name>A0A498L9U4_LABRO</name>
<evidence type="ECO:0000256" key="3">
    <source>
        <dbReference type="SAM" id="Phobius"/>
    </source>
</evidence>
<dbReference type="SMART" id="SM00239">
    <property type="entry name" value="C2"/>
    <property type="match status" value="2"/>
</dbReference>
<dbReference type="CDD" id="cd08408">
    <property type="entry name" value="C2B_Synaptotagmin-14_16"/>
    <property type="match status" value="1"/>
</dbReference>
<dbReference type="EMBL" id="QBIY01013425">
    <property type="protein sequence ID" value="RXN05002.1"/>
    <property type="molecule type" value="Genomic_DNA"/>
</dbReference>
<dbReference type="STRING" id="84645.A0A498L9U4"/>
<dbReference type="Gene3D" id="2.60.40.150">
    <property type="entry name" value="C2 domain"/>
    <property type="match status" value="2"/>
</dbReference>
<proteinExistence type="inferred from homology"/>
<feature type="transmembrane region" description="Helical" evidence="3">
    <location>
        <begin position="259"/>
        <end position="280"/>
    </location>
</feature>
<protein>
    <submittedName>
        <fullName evidence="5">Synaptotagmin-16 isoform X1</fullName>
    </submittedName>
</protein>
<dbReference type="PROSITE" id="PS50004">
    <property type="entry name" value="C2"/>
    <property type="match status" value="2"/>
</dbReference>
<comment type="caution">
    <text evidence="5">The sequence shown here is derived from an EMBL/GenBank/DDBJ whole genome shotgun (WGS) entry which is preliminary data.</text>
</comment>
<comment type="similarity">
    <text evidence="1">Belongs to the synaptotagmin family.</text>
</comment>
<feature type="compositionally biased region" description="Polar residues" evidence="2">
    <location>
        <begin position="593"/>
        <end position="604"/>
    </location>
</feature>
<gene>
    <name evidence="5" type="ORF">ROHU_033648</name>
</gene>
<dbReference type="InterPro" id="IPR035892">
    <property type="entry name" value="C2_domain_sf"/>
</dbReference>
<dbReference type="PANTHER" id="PTHR46129:SF4">
    <property type="entry name" value="SYNAPTOTAGMIN-16"/>
    <property type="match status" value="1"/>
</dbReference>
<dbReference type="AlphaFoldDB" id="A0A498L9U4"/>